<dbReference type="KEGG" id="mis:MICPUN_59584"/>
<comment type="similarity">
    <text evidence="1 2">Belongs to the multi antimicrobial extrusion (MATE) (TC 2.A.66.1) family.</text>
</comment>
<feature type="transmembrane region" description="Helical" evidence="2">
    <location>
        <begin position="377"/>
        <end position="398"/>
    </location>
</feature>
<accession>C1E930</accession>
<feature type="compositionally biased region" description="Basic and acidic residues" evidence="3">
    <location>
        <begin position="17"/>
        <end position="28"/>
    </location>
</feature>
<dbReference type="InParanoid" id="C1E930"/>
<organism evidence="4 5">
    <name type="scientific">Micromonas commoda (strain RCC299 / NOUM17 / CCMP2709)</name>
    <name type="common">Picoplanktonic green alga</name>
    <dbReference type="NCBI Taxonomy" id="296587"/>
    <lineage>
        <taxon>Eukaryota</taxon>
        <taxon>Viridiplantae</taxon>
        <taxon>Chlorophyta</taxon>
        <taxon>Mamiellophyceae</taxon>
        <taxon>Mamiellales</taxon>
        <taxon>Mamiellaceae</taxon>
        <taxon>Micromonas</taxon>
    </lineage>
</organism>
<dbReference type="EMBL" id="CP001327">
    <property type="protein sequence ID" value="ACO64614.1"/>
    <property type="molecule type" value="Genomic_DNA"/>
</dbReference>
<dbReference type="RefSeq" id="XP_002503356.1">
    <property type="nucleotide sequence ID" value="XM_002503310.1"/>
</dbReference>
<keyword evidence="2" id="KW-1133">Transmembrane helix</keyword>
<feature type="transmembrane region" description="Helical" evidence="2">
    <location>
        <begin position="166"/>
        <end position="184"/>
    </location>
</feature>
<dbReference type="Proteomes" id="UP000002009">
    <property type="component" value="Chromosome 6"/>
</dbReference>
<dbReference type="PANTHER" id="PTHR11206">
    <property type="entry name" value="MULTIDRUG RESISTANCE PROTEIN"/>
    <property type="match status" value="1"/>
</dbReference>
<dbReference type="GO" id="GO:0016020">
    <property type="term" value="C:membrane"/>
    <property type="evidence" value="ECO:0007669"/>
    <property type="project" value="InterPro"/>
</dbReference>
<reference evidence="4 5" key="1">
    <citation type="journal article" date="2009" name="Science">
        <title>Green evolution and dynamic adaptations revealed by genomes of the marine picoeukaryotes Micromonas.</title>
        <authorList>
            <person name="Worden A.Z."/>
            <person name="Lee J.H."/>
            <person name="Mock T."/>
            <person name="Rouze P."/>
            <person name="Simmons M.P."/>
            <person name="Aerts A.L."/>
            <person name="Allen A.E."/>
            <person name="Cuvelier M.L."/>
            <person name="Derelle E."/>
            <person name="Everett M.V."/>
            <person name="Foulon E."/>
            <person name="Grimwood J."/>
            <person name="Gundlach H."/>
            <person name="Henrissat B."/>
            <person name="Napoli C."/>
            <person name="McDonald S.M."/>
            <person name="Parker M.S."/>
            <person name="Rombauts S."/>
            <person name="Salamov A."/>
            <person name="Von Dassow P."/>
            <person name="Badger J.H."/>
            <person name="Coutinho P.M."/>
            <person name="Demir E."/>
            <person name="Dubchak I."/>
            <person name="Gentemann C."/>
            <person name="Eikrem W."/>
            <person name="Gready J.E."/>
            <person name="John U."/>
            <person name="Lanier W."/>
            <person name="Lindquist E.A."/>
            <person name="Lucas S."/>
            <person name="Mayer K.F."/>
            <person name="Moreau H."/>
            <person name="Not F."/>
            <person name="Otillar R."/>
            <person name="Panaud O."/>
            <person name="Pangilinan J."/>
            <person name="Paulsen I."/>
            <person name="Piegu B."/>
            <person name="Poliakov A."/>
            <person name="Robbens S."/>
            <person name="Schmutz J."/>
            <person name="Toulza E."/>
            <person name="Wyss T."/>
            <person name="Zelensky A."/>
            <person name="Zhou K."/>
            <person name="Armbrust E.V."/>
            <person name="Bhattacharya D."/>
            <person name="Goodenough U.W."/>
            <person name="Van de Peer Y."/>
            <person name="Grigoriev I.V."/>
        </authorList>
    </citation>
    <scope>NUCLEOTIDE SEQUENCE [LARGE SCALE GENOMIC DNA]</scope>
    <source>
        <strain evidence="5">RCC299 / NOUM17</strain>
    </source>
</reference>
<dbReference type="OMA" id="ASYRILW"/>
<feature type="transmembrane region" description="Helical" evidence="2">
    <location>
        <begin position="515"/>
        <end position="534"/>
    </location>
</feature>
<keyword evidence="5" id="KW-1185">Reference proteome</keyword>
<dbReference type="GO" id="GO:0015297">
    <property type="term" value="F:antiporter activity"/>
    <property type="evidence" value="ECO:0007669"/>
    <property type="project" value="InterPro"/>
</dbReference>
<feature type="transmembrane region" description="Helical" evidence="2">
    <location>
        <begin position="234"/>
        <end position="253"/>
    </location>
</feature>
<dbReference type="AlphaFoldDB" id="C1E930"/>
<evidence type="ECO:0000256" key="3">
    <source>
        <dbReference type="SAM" id="MobiDB-lite"/>
    </source>
</evidence>
<dbReference type="GO" id="GO:0042910">
    <property type="term" value="F:xenobiotic transmembrane transporter activity"/>
    <property type="evidence" value="ECO:0007669"/>
    <property type="project" value="InterPro"/>
</dbReference>
<dbReference type="GeneID" id="8244288"/>
<feature type="transmembrane region" description="Helical" evidence="2">
    <location>
        <begin position="452"/>
        <end position="474"/>
    </location>
</feature>
<feature type="region of interest" description="Disordered" evidence="3">
    <location>
        <begin position="1"/>
        <end position="69"/>
    </location>
</feature>
<dbReference type="InterPro" id="IPR002528">
    <property type="entry name" value="MATE_fam"/>
</dbReference>
<evidence type="ECO:0000313" key="4">
    <source>
        <dbReference type="EMBL" id="ACO64614.1"/>
    </source>
</evidence>
<dbReference type="OrthoDB" id="2126698at2759"/>
<feature type="transmembrane region" description="Helical" evidence="2">
    <location>
        <begin position="481"/>
        <end position="509"/>
    </location>
</feature>
<keyword evidence="2" id="KW-0812">Transmembrane</keyword>
<dbReference type="Pfam" id="PF01554">
    <property type="entry name" value="MatE"/>
    <property type="match status" value="2"/>
</dbReference>
<feature type="transmembrane region" description="Helical" evidence="2">
    <location>
        <begin position="336"/>
        <end position="357"/>
    </location>
</feature>
<dbReference type="eggNOG" id="KOG1347">
    <property type="taxonomic scope" value="Eukaryota"/>
</dbReference>
<name>C1E930_MICCC</name>
<feature type="transmembrane region" description="Helical" evidence="2">
    <location>
        <begin position="410"/>
        <end position="432"/>
    </location>
</feature>
<sequence length="552" mass="60091">MDEETGLREPLLADEGGSERHDEVERRVGFASRDNLVEMSDEAAGEESGGFPVASSSDEDDEDATPPAETFTWRGELAAIWALGWPMGISYACRMGMASTDSVMVGHLKDGGHDPGTYLAASALSDMVTTLLVVPPLAFNQVLNALCGQAVGSGRKKMAGVWLQQSCFWLALGMLPFLTGFFFVDKILHALGFDPVICELAGSYARWNVFWPIPNGWYQCMRFYFQAVGKPRPAMYNSVFFLFVNALLNWFFVFGGPLRHARVCGWDWRDPDRCVEGWRGFGFIGAAISLSFSRCLQPLAYWLYMFVWRKEHLDFWPGWKRSEHTKARTLEFLKQGLPLVGTLVFGAVVGQATTLLVSRLGTDAVAATTSVSTATVVWAGAVNAMFSMVIAVRVGYHLGRGDGAAARDSFWVSTALVFGLLACVAACVLPFTSETVGLTTSDGTVVKNAARVLPAALAATILGVLNSLCTGGVFSGQGRQMLVTFLSFAVDIPLSIGGVAVVVLCVRGATLEDVYLYQVAAALVELMIAYAFIFKSDWRRLSEEALARQRAR</sequence>
<proteinExistence type="inferred from homology"/>
<protein>
    <recommendedName>
        <fullName evidence="2">Protein DETOXIFICATION</fullName>
    </recommendedName>
    <alternativeName>
        <fullName evidence="2">Multidrug and toxic compound extrusion protein</fullName>
    </alternativeName>
</protein>
<comment type="caution">
    <text evidence="2">Lacks conserved residue(s) required for the propagation of feature annotation.</text>
</comment>
<gene>
    <name evidence="4" type="ORF">MICPUN_59584</name>
</gene>
<evidence type="ECO:0000256" key="2">
    <source>
        <dbReference type="RuleBase" id="RU004914"/>
    </source>
</evidence>
<keyword evidence="2" id="KW-0472">Membrane</keyword>
<evidence type="ECO:0000313" key="5">
    <source>
        <dbReference type="Proteomes" id="UP000002009"/>
    </source>
</evidence>
<evidence type="ECO:0000256" key="1">
    <source>
        <dbReference type="ARBA" id="ARBA00010199"/>
    </source>
</evidence>